<dbReference type="Gene3D" id="3.40.50.2000">
    <property type="entry name" value="Glycogen Phosphorylase B"/>
    <property type="match status" value="2"/>
</dbReference>
<evidence type="ECO:0000256" key="2">
    <source>
        <dbReference type="ARBA" id="ARBA00022676"/>
    </source>
</evidence>
<organism evidence="7">
    <name type="scientific">Solanum lycopersicum</name>
    <name type="common">Tomato</name>
    <name type="synonym">Lycopersicon esculentum</name>
    <dbReference type="NCBI Taxonomy" id="4081"/>
    <lineage>
        <taxon>Eukaryota</taxon>
        <taxon>Viridiplantae</taxon>
        <taxon>Streptophyta</taxon>
        <taxon>Embryophyta</taxon>
        <taxon>Tracheophyta</taxon>
        <taxon>Spermatophyta</taxon>
        <taxon>Magnoliopsida</taxon>
        <taxon>eudicotyledons</taxon>
        <taxon>Gunneridae</taxon>
        <taxon>Pentapetalae</taxon>
        <taxon>asterids</taxon>
        <taxon>lamiids</taxon>
        <taxon>Solanales</taxon>
        <taxon>Solanaceae</taxon>
        <taxon>Solanoideae</taxon>
        <taxon>Solaneae</taxon>
        <taxon>Solanum</taxon>
        <taxon>Solanum subgen. Lycopersicon</taxon>
    </lineage>
</organism>
<dbReference type="PhylomeDB" id="K4D2H4"/>
<dbReference type="FunFam" id="3.40.50.2000:FF:000060">
    <property type="entry name" value="Glycosyltransferase"/>
    <property type="match status" value="1"/>
</dbReference>
<dbReference type="GO" id="GO:0016138">
    <property type="term" value="P:glycoside biosynthetic process"/>
    <property type="evidence" value="ECO:0007669"/>
    <property type="project" value="UniProtKB-ARBA"/>
</dbReference>
<name>K4D2H4_SOLLC</name>
<protein>
    <recommendedName>
        <fullName evidence="5">Glycosyltransferase</fullName>
        <ecNumber evidence="5">2.4.1.-</ecNumber>
    </recommendedName>
</protein>
<dbReference type="Proteomes" id="UP000004994">
    <property type="component" value="Chromosome 10"/>
</dbReference>
<evidence type="ECO:0000256" key="3">
    <source>
        <dbReference type="ARBA" id="ARBA00022679"/>
    </source>
</evidence>
<keyword evidence="2 4" id="KW-0328">Glycosyltransferase</keyword>
<dbReference type="PANTHER" id="PTHR48044:SF90">
    <property type="entry name" value="ZEATIN O-XYLOSYLTRANSFERASE-LIKE"/>
    <property type="match status" value="1"/>
</dbReference>
<dbReference type="CDD" id="cd03784">
    <property type="entry name" value="GT1_Gtf-like"/>
    <property type="match status" value="1"/>
</dbReference>
<dbReference type="eggNOG" id="KOG1192">
    <property type="taxonomic scope" value="Eukaryota"/>
</dbReference>
<dbReference type="Gramene" id="Solyc10g079330.1.1">
    <property type="protein sequence ID" value="Solyc10g079330.1.1"/>
    <property type="gene ID" value="Solyc10g079330.1"/>
</dbReference>
<reference evidence="7" key="2">
    <citation type="submission" date="2015-06" db="UniProtKB">
        <authorList>
            <consortium name="EnsemblPlants"/>
        </authorList>
    </citation>
    <scope>IDENTIFICATION</scope>
    <source>
        <strain evidence="7">cv. Heinz 1706</strain>
    </source>
</reference>
<evidence type="ECO:0000313" key="7">
    <source>
        <dbReference type="EnsemblPlants" id="Solyc10g079330.1.1"/>
    </source>
</evidence>
<dbReference type="PROSITE" id="PS00375">
    <property type="entry name" value="UDPGT"/>
    <property type="match status" value="1"/>
</dbReference>
<dbReference type="OMA" id="WEKHADI"/>
<dbReference type="EnsemblPlants" id="Solyc10g079330.1.1">
    <property type="protein sequence ID" value="Solyc10g079330.1.1"/>
    <property type="gene ID" value="Solyc10g079330.1"/>
</dbReference>
<dbReference type="InterPro" id="IPR035595">
    <property type="entry name" value="UDP_glycos_trans_CS"/>
</dbReference>
<accession>K4D2H4</accession>
<dbReference type="EC" id="2.4.1.-" evidence="5"/>
<dbReference type="Pfam" id="PF00201">
    <property type="entry name" value="UDPGT"/>
    <property type="match status" value="1"/>
</dbReference>
<keyword evidence="8" id="KW-1185">Reference proteome</keyword>
<comment type="similarity">
    <text evidence="1 4">Belongs to the UDP-glycosyltransferase family.</text>
</comment>
<dbReference type="PANTHER" id="PTHR48044">
    <property type="entry name" value="GLYCOSYLTRANSFERASE"/>
    <property type="match status" value="1"/>
</dbReference>
<evidence type="ECO:0000313" key="8">
    <source>
        <dbReference type="Proteomes" id="UP000004994"/>
    </source>
</evidence>
<dbReference type="InParanoid" id="K4D2H4"/>
<evidence type="ECO:0000256" key="4">
    <source>
        <dbReference type="RuleBase" id="RU003718"/>
    </source>
</evidence>
<evidence type="ECO:0000259" key="6">
    <source>
        <dbReference type="Pfam" id="PF26168"/>
    </source>
</evidence>
<dbReference type="SUPFAM" id="SSF53756">
    <property type="entry name" value="UDP-Glycosyltransferase/glycogen phosphorylase"/>
    <property type="match status" value="1"/>
</dbReference>
<dbReference type="InterPro" id="IPR058980">
    <property type="entry name" value="Glyco_transf_N"/>
</dbReference>
<evidence type="ECO:0000256" key="5">
    <source>
        <dbReference type="RuleBase" id="RU362057"/>
    </source>
</evidence>
<keyword evidence="3 4" id="KW-0808">Transferase</keyword>
<sequence length="436" mass="49640">MATKYEVVVVIVPFPAQGHLNQLLHFSSLISSYKNIQVHYVSTKIHTKQAKIRAHGLLNPSGSTSSNNIIHFHEFSTPLFPSPPPNPNSNIKFPSHLQPSFESSYHLRSPVASLLRSLSSIARRVVVVHDSLMAYVVQDFTSLPNVESYNFHSVSMASQRKYSKSDSGNIYNTSRVIEGKFMNLLEKEPIKRNKTQWAIGPFNPMKIISHTSIDHHHHHRHHRHKYLLWLDKQSPKSAIFISFGTTTSLKDEQIEEICIGLEKSGIKFIWALRDADKGDIFSSEMRKIELPKGYEERIKNKGIIVRDWAPQLEILGHLSIGAFISHCGWNSCLESLSMGVPIIAWPMHSDQPRNSILITKFLKVGINIFKNWERSRNEVVKSNIIEHVIMTIMLNNTEGNEIRRRAAELGVVIRRSVVEGGVTRKELDSFIAHITR</sequence>
<dbReference type="PaxDb" id="4081-Solyc10g079330.1.1"/>
<evidence type="ECO:0000256" key="1">
    <source>
        <dbReference type="ARBA" id="ARBA00009995"/>
    </source>
</evidence>
<dbReference type="GO" id="GO:0035251">
    <property type="term" value="F:UDP-glucosyltransferase activity"/>
    <property type="evidence" value="ECO:0000318"/>
    <property type="project" value="GO_Central"/>
</dbReference>
<dbReference type="InterPro" id="IPR002213">
    <property type="entry name" value="UDP_glucos_trans"/>
</dbReference>
<dbReference type="HOGENOM" id="CLU_001724_2_1_1"/>
<dbReference type="Pfam" id="PF26168">
    <property type="entry name" value="Glyco_transf_N"/>
    <property type="match status" value="1"/>
</dbReference>
<reference evidence="7" key="1">
    <citation type="journal article" date="2012" name="Nature">
        <title>The tomato genome sequence provides insights into fleshy fruit evolution.</title>
        <authorList>
            <consortium name="Tomato Genome Consortium"/>
        </authorList>
    </citation>
    <scope>NUCLEOTIDE SEQUENCE [LARGE SCALE GENOMIC DNA]</scope>
    <source>
        <strain evidence="7">cv. Heinz 1706</strain>
    </source>
</reference>
<feature type="domain" description="Glycosyltransferase N-terminal" evidence="6">
    <location>
        <begin position="6"/>
        <end position="160"/>
    </location>
</feature>
<dbReference type="AlphaFoldDB" id="K4D2H4"/>
<proteinExistence type="inferred from homology"/>